<dbReference type="GO" id="GO:0000287">
    <property type="term" value="F:magnesium ion binding"/>
    <property type="evidence" value="ECO:0007669"/>
    <property type="project" value="InterPro"/>
</dbReference>
<reference evidence="1 2" key="1">
    <citation type="submission" date="2017-06" db="EMBL/GenBank/DDBJ databases">
        <title>Aedes aegypti genome working group (AGWG) sequencing and assembly.</title>
        <authorList>
            <consortium name="Aedes aegypti Genome Working Group (AGWG)"/>
            <person name="Matthews B.J."/>
        </authorList>
    </citation>
    <scope>NUCLEOTIDE SEQUENCE [LARGE SCALE GENOMIC DNA]</scope>
    <source>
        <strain evidence="1 2">LVP_AGWG</strain>
    </source>
</reference>
<dbReference type="PANTHER" id="PTHR11817">
    <property type="entry name" value="PYRUVATE KINASE"/>
    <property type="match status" value="1"/>
</dbReference>
<dbReference type="FunCoup" id="A0A6I8U5Z5">
    <property type="interactions" value="142"/>
</dbReference>
<accession>A0A6I8U5Z5</accession>
<gene>
    <name evidence="1" type="primary">110677892</name>
</gene>
<dbReference type="Proteomes" id="UP000008820">
    <property type="component" value="Chromosome 3"/>
</dbReference>
<dbReference type="SUPFAM" id="SSF52935">
    <property type="entry name" value="PK C-terminal domain-like"/>
    <property type="match status" value="1"/>
</dbReference>
<dbReference type="InParanoid" id="A0A6I8U5Z5"/>
<sequence length="458" mass="51930">MTFIAQNTFLWQKLAVELNLSVTVDEVVKFLHQGVNILYLQCGLHTKQENEHLLDMANQAIATYATEMDLRKPAIGVACELSGKSCRLKFDRKSGPIEVVPGQKIFLTSDTKYEDRKVDSIIYVTNFEKQLNILNPGDVLGINEVKMKICKIKGKFMQCCVTSNISSSSLYPFDRIANIRLDKSPKLTDTDTEECLLAVRKNCHYIVIPEVENHILIHALDELMQFHSNGDQIIRTIARLTSAGNDPCIRHNIQHVAGCVTQDVDVVKQCKECCKVVLFEISSLNELPKEEVYRQVDVFITKPDIIETLQFRLKELNQATLRTLKPSNYSLQLEQGQRVLCQCIEYASTNCQANAVIFCTPKALCEAEKFSRRCLPCPVLVTTDNEDAMYYLLLRKYCFPILVCGARSKRHLIKCATIYGRKFGFLKPGNFVVTGFGEHFVQGMELRYVPDDFVSGAQ</sequence>
<evidence type="ECO:0000313" key="1">
    <source>
        <dbReference type="EnsemblMetazoa" id="AAEL027834-PA"/>
    </source>
</evidence>
<dbReference type="Gene3D" id="3.40.1380.20">
    <property type="entry name" value="Pyruvate kinase, C-terminal domain"/>
    <property type="match status" value="1"/>
</dbReference>
<dbReference type="EnsemblMetazoa" id="AAEL027834-RA">
    <property type="protein sequence ID" value="AAEL027834-PA"/>
    <property type="gene ID" value="AAEL027834"/>
</dbReference>
<dbReference type="AlphaFoldDB" id="A0A6I8U5Z5"/>
<dbReference type="InterPro" id="IPR036918">
    <property type="entry name" value="Pyrv_Knase_C_sf"/>
</dbReference>
<reference evidence="1" key="2">
    <citation type="submission" date="2020-05" db="UniProtKB">
        <authorList>
            <consortium name="EnsemblMetazoa"/>
        </authorList>
    </citation>
    <scope>IDENTIFICATION</scope>
    <source>
        <strain evidence="1">LVP_AGWG</strain>
    </source>
</reference>
<dbReference type="GO" id="GO:0030955">
    <property type="term" value="F:potassium ion binding"/>
    <property type="evidence" value="ECO:0007669"/>
    <property type="project" value="InterPro"/>
</dbReference>
<proteinExistence type="predicted"/>
<evidence type="ECO:0000313" key="2">
    <source>
        <dbReference type="Proteomes" id="UP000008820"/>
    </source>
</evidence>
<dbReference type="InterPro" id="IPR001697">
    <property type="entry name" value="Pyr_Knase"/>
</dbReference>
<dbReference type="GO" id="GO:0004743">
    <property type="term" value="F:pyruvate kinase activity"/>
    <property type="evidence" value="ECO:0007669"/>
    <property type="project" value="InterPro"/>
</dbReference>
<dbReference type="OrthoDB" id="7971301at2759"/>
<protein>
    <submittedName>
        <fullName evidence="1">Uncharacterized protein</fullName>
    </submittedName>
</protein>
<name>A0A6I8U5Z5_AEDAE</name>
<organism evidence="1 2">
    <name type="scientific">Aedes aegypti</name>
    <name type="common">Yellowfever mosquito</name>
    <name type="synonym">Culex aegypti</name>
    <dbReference type="NCBI Taxonomy" id="7159"/>
    <lineage>
        <taxon>Eukaryota</taxon>
        <taxon>Metazoa</taxon>
        <taxon>Ecdysozoa</taxon>
        <taxon>Arthropoda</taxon>
        <taxon>Hexapoda</taxon>
        <taxon>Insecta</taxon>
        <taxon>Pterygota</taxon>
        <taxon>Neoptera</taxon>
        <taxon>Endopterygota</taxon>
        <taxon>Diptera</taxon>
        <taxon>Nematocera</taxon>
        <taxon>Culicoidea</taxon>
        <taxon>Culicidae</taxon>
        <taxon>Culicinae</taxon>
        <taxon>Aedini</taxon>
        <taxon>Aedes</taxon>
        <taxon>Stegomyia</taxon>
    </lineage>
</organism>
<keyword evidence="2" id="KW-1185">Reference proteome</keyword>